<comment type="caution">
    <text evidence="2">The sequence shown here is derived from an EMBL/GenBank/DDBJ whole genome shotgun (WGS) entry which is preliminary data.</text>
</comment>
<dbReference type="PANTHER" id="PTHR35505:SF5">
    <property type="entry name" value="SUBSTRATE CARRIER FAMILY PROTEIN"/>
    <property type="match status" value="1"/>
</dbReference>
<keyword evidence="3" id="KW-1185">Reference proteome</keyword>
<dbReference type="AlphaFoldDB" id="A0A314Z0K2"/>
<evidence type="ECO:0000313" key="2">
    <source>
        <dbReference type="EMBL" id="PQQ14722.1"/>
    </source>
</evidence>
<reference evidence="2 3" key="1">
    <citation type="submission" date="2018-02" db="EMBL/GenBank/DDBJ databases">
        <title>Draft genome of wild Prunus yedoensis var. nudiflora.</title>
        <authorList>
            <person name="Baek S."/>
            <person name="Kim J.-H."/>
            <person name="Choi K."/>
            <person name="Kim G.-B."/>
            <person name="Cho A."/>
            <person name="Jang H."/>
            <person name="Shin C.-H."/>
            <person name="Yu H.-J."/>
            <person name="Mun J.-H."/>
        </authorList>
    </citation>
    <scope>NUCLEOTIDE SEQUENCE [LARGE SCALE GENOMIC DNA]</scope>
    <source>
        <strain evidence="3">cv. Jeju island</strain>
        <tissue evidence="2">Leaf</tissue>
    </source>
</reference>
<protein>
    <submittedName>
        <fullName evidence="2">Uncharacterized protein</fullName>
    </submittedName>
</protein>
<feature type="compositionally biased region" description="Polar residues" evidence="1">
    <location>
        <begin position="52"/>
        <end position="64"/>
    </location>
</feature>
<feature type="region of interest" description="Disordered" evidence="1">
    <location>
        <begin position="1"/>
        <end position="75"/>
    </location>
</feature>
<dbReference type="Proteomes" id="UP000250321">
    <property type="component" value="Unassembled WGS sequence"/>
</dbReference>
<evidence type="ECO:0000256" key="1">
    <source>
        <dbReference type="SAM" id="MobiDB-lite"/>
    </source>
</evidence>
<dbReference type="PANTHER" id="PTHR35505">
    <property type="entry name" value="OS01G0600300 PROTEIN"/>
    <property type="match status" value="1"/>
</dbReference>
<evidence type="ECO:0000313" key="3">
    <source>
        <dbReference type="Proteomes" id="UP000250321"/>
    </source>
</evidence>
<feature type="compositionally biased region" description="Basic and acidic residues" evidence="1">
    <location>
        <begin position="24"/>
        <end position="42"/>
    </location>
</feature>
<name>A0A314Z0K2_PRUYE</name>
<dbReference type="EMBL" id="PJQY01000251">
    <property type="protein sequence ID" value="PQQ14722.1"/>
    <property type="molecule type" value="Genomic_DNA"/>
</dbReference>
<gene>
    <name evidence="2" type="ORF">Pyn_31016</name>
</gene>
<accession>A0A314Z0K2</accession>
<proteinExistence type="predicted"/>
<organism evidence="2 3">
    <name type="scientific">Prunus yedoensis var. nudiflora</name>
    <dbReference type="NCBI Taxonomy" id="2094558"/>
    <lineage>
        <taxon>Eukaryota</taxon>
        <taxon>Viridiplantae</taxon>
        <taxon>Streptophyta</taxon>
        <taxon>Embryophyta</taxon>
        <taxon>Tracheophyta</taxon>
        <taxon>Spermatophyta</taxon>
        <taxon>Magnoliopsida</taxon>
        <taxon>eudicotyledons</taxon>
        <taxon>Gunneridae</taxon>
        <taxon>Pentapetalae</taxon>
        <taxon>rosids</taxon>
        <taxon>fabids</taxon>
        <taxon>Rosales</taxon>
        <taxon>Rosaceae</taxon>
        <taxon>Amygdaloideae</taxon>
        <taxon>Amygdaleae</taxon>
        <taxon>Prunus</taxon>
    </lineage>
</organism>
<sequence>MSAAFVAAHTMTSSEKRGRKRKEGKTPEKKEKIKFVKYDLRCNSDSAGGRSSFINNDSLNSGSEVENPLSDEDTE</sequence>